<reference evidence="3" key="1">
    <citation type="journal article" date="2019" name="Int. J. Syst. Evol. Microbiol.">
        <title>The Global Catalogue of Microorganisms (GCM) 10K type strain sequencing project: providing services to taxonomists for standard genome sequencing and annotation.</title>
        <authorList>
            <consortium name="The Broad Institute Genomics Platform"/>
            <consortium name="The Broad Institute Genome Sequencing Center for Infectious Disease"/>
            <person name="Wu L."/>
            <person name="Ma J."/>
        </authorList>
    </citation>
    <scope>NUCLEOTIDE SEQUENCE [LARGE SCALE GENOMIC DNA]</scope>
    <source>
        <strain evidence="3">CGMCC 1.18518</strain>
    </source>
</reference>
<accession>A0ABW1VXU2</accession>
<organism evidence="2 3">
    <name type="scientific">Tatumella terrea</name>
    <dbReference type="NCBI Taxonomy" id="419007"/>
    <lineage>
        <taxon>Bacteria</taxon>
        <taxon>Pseudomonadati</taxon>
        <taxon>Pseudomonadota</taxon>
        <taxon>Gammaproteobacteria</taxon>
        <taxon>Enterobacterales</taxon>
        <taxon>Erwiniaceae</taxon>
        <taxon>Tatumella</taxon>
    </lineage>
</organism>
<name>A0ABW1VXU2_9GAMM</name>
<dbReference type="RefSeq" id="WP_385951100.1">
    <property type="nucleotide sequence ID" value="NZ_JBHSUB010000010.1"/>
</dbReference>
<dbReference type="SUPFAM" id="SSF49354">
    <property type="entry name" value="PapD-like"/>
    <property type="match status" value="1"/>
</dbReference>
<dbReference type="InterPro" id="IPR013783">
    <property type="entry name" value="Ig-like_fold"/>
</dbReference>
<comment type="caution">
    <text evidence="2">The sequence shown here is derived from an EMBL/GenBank/DDBJ whole genome shotgun (WGS) entry which is preliminary data.</text>
</comment>
<protein>
    <submittedName>
        <fullName evidence="2">Molecular chaperone</fullName>
    </submittedName>
</protein>
<feature type="domain" description="Pili assembly chaperone N-terminal" evidence="1">
    <location>
        <begin position="3"/>
        <end position="112"/>
    </location>
</feature>
<keyword evidence="3" id="KW-1185">Reference proteome</keyword>
<dbReference type="EMBL" id="JBHSUB010000010">
    <property type="protein sequence ID" value="MFC6378546.1"/>
    <property type="molecule type" value="Genomic_DNA"/>
</dbReference>
<evidence type="ECO:0000259" key="1">
    <source>
        <dbReference type="Pfam" id="PF00345"/>
    </source>
</evidence>
<dbReference type="Gene3D" id="2.60.40.10">
    <property type="entry name" value="Immunoglobulins"/>
    <property type="match status" value="1"/>
</dbReference>
<dbReference type="InterPro" id="IPR008962">
    <property type="entry name" value="PapD-like_sf"/>
</dbReference>
<dbReference type="InterPro" id="IPR016147">
    <property type="entry name" value="Pili_assmbl_chaperone_N"/>
</dbReference>
<dbReference type="PANTHER" id="PTHR30251:SF4">
    <property type="entry name" value="SLR1668 PROTEIN"/>
    <property type="match status" value="1"/>
</dbReference>
<gene>
    <name evidence="2" type="ORF">ACFP9W_10700</name>
</gene>
<dbReference type="Pfam" id="PF00345">
    <property type="entry name" value="PapD_N"/>
    <property type="match status" value="1"/>
</dbReference>
<dbReference type="PANTHER" id="PTHR30251">
    <property type="entry name" value="PILUS ASSEMBLY CHAPERONE"/>
    <property type="match status" value="1"/>
</dbReference>
<dbReference type="Proteomes" id="UP001596230">
    <property type="component" value="Unassembled WGS sequence"/>
</dbReference>
<sequence length="208" mass="22811">MNINFSAGENVKAIYVNNTGTDPISAQVRVYQWTQQNDTDVLTETQSLVVSPPMTAIPPGKQQLLRVILPAPVGPAEQSYKLVVDELPGATDNSGKHAVRFLLRYTLPVFINTPQSAPDMSDFKFYLDTHSVPEKLRIVNNGAEHLKLSNVILSSGEHQVTINQGLMGYVLAHSARSWSLPKGRYSGSTITFTTNDDSTTKTVPITLQ</sequence>
<dbReference type="InterPro" id="IPR050643">
    <property type="entry name" value="Periplasmic_pilus_chap"/>
</dbReference>
<evidence type="ECO:0000313" key="3">
    <source>
        <dbReference type="Proteomes" id="UP001596230"/>
    </source>
</evidence>
<evidence type="ECO:0000313" key="2">
    <source>
        <dbReference type="EMBL" id="MFC6378546.1"/>
    </source>
</evidence>
<proteinExistence type="predicted"/>